<feature type="compositionally biased region" description="Low complexity" evidence="2">
    <location>
        <begin position="8"/>
        <end position="29"/>
    </location>
</feature>
<evidence type="ECO:0000313" key="4">
    <source>
        <dbReference type="Proteomes" id="UP000235672"/>
    </source>
</evidence>
<protein>
    <recommendedName>
        <fullName evidence="5">Zn(2)-C6 fungal-type domain-containing protein</fullName>
    </recommendedName>
</protein>
<dbReference type="Proteomes" id="UP000235672">
    <property type="component" value="Unassembled WGS sequence"/>
</dbReference>
<evidence type="ECO:0008006" key="5">
    <source>
        <dbReference type="Google" id="ProtNLM"/>
    </source>
</evidence>
<evidence type="ECO:0000256" key="2">
    <source>
        <dbReference type="SAM" id="MobiDB-lite"/>
    </source>
</evidence>
<keyword evidence="1" id="KW-0539">Nucleus</keyword>
<feature type="region of interest" description="Disordered" evidence="2">
    <location>
        <begin position="174"/>
        <end position="207"/>
    </location>
</feature>
<evidence type="ECO:0000256" key="1">
    <source>
        <dbReference type="ARBA" id="ARBA00023242"/>
    </source>
</evidence>
<evidence type="ECO:0000313" key="3">
    <source>
        <dbReference type="EMBL" id="PMD17642.1"/>
    </source>
</evidence>
<sequence>MAARKTEAAAPAKSGTGSSLAKKAASNKKVSQDKVSKTTKVSTIKKRKPAKAAPEKLSQARSNSKGNYRFTWMKKLPNFNRKTIKIEVAETNADDAEFSEHDFQFVEDKCWPCARERRFCDGQVPKCGACMRQKRPCRPQTADEMAVFSNAARLSKAKALGSSADTKVEELSDFNEPAAAGPSTPRKFLFGTKPANSKAKAETDQYEDEYDSDYEELPHIEIKHLPIPAGKEDEFKDPDHKDVPKSLNNMAKAALRQRADIPDPNGRKHGRKLVQWHRPRMMEKLLLFLDYECHMQQVPIPWDDIVRRLQPGSSGPCATQMLMKMRERLVVEGHMVPPEKTKPHIKPNPKVRGFVRKDPDGDPGVVRVVAWNEPLEHPKKSLENPGITVGSGKYTRGPDGRKSQSGARRNEPRLKLKLPDEVLQDSLRLKDEASAKLTKARRDRYKRKHQPARRQNAREDAEERGDIADPAELSSDGEWDPSVTKKPRRLPAKSGTKPVRMSSRKSRAKIETEAEDEDVQTEKPGSSMMEFGSEDEEESPTLPIKFSIAPEKLAQFPVDRSRVQTPDSEEDHDDHDDQASVDDDLDATTQEFEQDNEAESNDGYDFEANEYEEEHEDESQDQVIEADDYEDAEAQYQRQMAEDQYGEARYQDEVVGDDEFDLNGFRSYLPFHSGRRSFSIMPSQLHSPDDPFVENSMTSASQMSQGYNMSHRTYEALAPAASFSPGYEAHPLFQYEGANTPLQYDFQGVNTPPRAGAAYDQAEGDFINVPGRVFEDTDPQPGDDDYDGYWRAPTPNMHFDEQDENVPPHGIPSPGYHGYDSDSDENVPPHGVPSPGYHGHDSDFGEIGGLQQ</sequence>
<feature type="compositionally biased region" description="Basic and acidic residues" evidence="2">
    <location>
        <begin position="456"/>
        <end position="467"/>
    </location>
</feature>
<accession>A0A2J6PUE9</accession>
<dbReference type="GO" id="GO:0008270">
    <property type="term" value="F:zinc ion binding"/>
    <property type="evidence" value="ECO:0007669"/>
    <property type="project" value="InterPro"/>
</dbReference>
<feature type="compositionally biased region" description="Basic and acidic residues" evidence="2">
    <location>
        <begin position="396"/>
        <end position="419"/>
    </location>
</feature>
<feature type="region of interest" description="Disordered" evidence="2">
    <location>
        <begin position="434"/>
        <end position="641"/>
    </location>
</feature>
<feature type="compositionally biased region" description="Acidic residues" evidence="2">
    <location>
        <begin position="776"/>
        <end position="787"/>
    </location>
</feature>
<dbReference type="STRING" id="1745343.A0A2J6PUE9"/>
<dbReference type="EMBL" id="KZ613498">
    <property type="protein sequence ID" value="PMD17642.1"/>
    <property type="molecule type" value="Genomic_DNA"/>
</dbReference>
<dbReference type="GO" id="GO:0000981">
    <property type="term" value="F:DNA-binding transcription factor activity, RNA polymerase II-specific"/>
    <property type="evidence" value="ECO:0007669"/>
    <property type="project" value="InterPro"/>
</dbReference>
<gene>
    <name evidence="3" type="ORF">NA56DRAFT_707378</name>
</gene>
<feature type="region of interest" description="Disordered" evidence="2">
    <location>
        <begin position="772"/>
        <end position="852"/>
    </location>
</feature>
<proteinExistence type="predicted"/>
<dbReference type="CDD" id="cd00067">
    <property type="entry name" value="GAL4"/>
    <property type="match status" value="1"/>
</dbReference>
<name>A0A2J6PUE9_9HELO</name>
<feature type="compositionally biased region" description="Basic residues" evidence="2">
    <location>
        <begin position="438"/>
        <end position="452"/>
    </location>
</feature>
<feature type="region of interest" description="Disordered" evidence="2">
    <location>
        <begin position="337"/>
        <end position="363"/>
    </location>
</feature>
<dbReference type="OrthoDB" id="3903267at2759"/>
<feature type="compositionally biased region" description="Acidic residues" evidence="2">
    <location>
        <begin position="567"/>
        <end position="633"/>
    </location>
</feature>
<feature type="region of interest" description="Disordered" evidence="2">
    <location>
        <begin position="377"/>
        <end position="419"/>
    </location>
</feature>
<reference evidence="3 4" key="1">
    <citation type="submission" date="2016-05" db="EMBL/GenBank/DDBJ databases">
        <title>A degradative enzymes factory behind the ericoid mycorrhizal symbiosis.</title>
        <authorList>
            <consortium name="DOE Joint Genome Institute"/>
            <person name="Martino E."/>
            <person name="Morin E."/>
            <person name="Grelet G."/>
            <person name="Kuo A."/>
            <person name="Kohler A."/>
            <person name="Daghino S."/>
            <person name="Barry K."/>
            <person name="Choi C."/>
            <person name="Cichocki N."/>
            <person name="Clum A."/>
            <person name="Copeland A."/>
            <person name="Hainaut M."/>
            <person name="Haridas S."/>
            <person name="Labutti K."/>
            <person name="Lindquist E."/>
            <person name="Lipzen A."/>
            <person name="Khouja H.-R."/>
            <person name="Murat C."/>
            <person name="Ohm R."/>
            <person name="Olson A."/>
            <person name="Spatafora J."/>
            <person name="Veneault-Fourrey C."/>
            <person name="Henrissat B."/>
            <person name="Grigoriev I."/>
            <person name="Martin F."/>
            <person name="Perotto S."/>
        </authorList>
    </citation>
    <scope>NUCLEOTIDE SEQUENCE [LARGE SCALE GENOMIC DNA]</scope>
    <source>
        <strain evidence="3 4">UAMH 7357</strain>
    </source>
</reference>
<dbReference type="InterPro" id="IPR001138">
    <property type="entry name" value="Zn2Cys6_DnaBD"/>
</dbReference>
<feature type="region of interest" description="Disordered" evidence="2">
    <location>
        <begin position="1"/>
        <end position="64"/>
    </location>
</feature>
<dbReference type="AlphaFoldDB" id="A0A2J6PUE9"/>
<keyword evidence="4" id="KW-1185">Reference proteome</keyword>
<organism evidence="3 4">
    <name type="scientific">Hyaloscypha hepaticicola</name>
    <dbReference type="NCBI Taxonomy" id="2082293"/>
    <lineage>
        <taxon>Eukaryota</taxon>
        <taxon>Fungi</taxon>
        <taxon>Dikarya</taxon>
        <taxon>Ascomycota</taxon>
        <taxon>Pezizomycotina</taxon>
        <taxon>Leotiomycetes</taxon>
        <taxon>Helotiales</taxon>
        <taxon>Hyaloscyphaceae</taxon>
        <taxon>Hyaloscypha</taxon>
    </lineage>
</organism>